<accession>A0A833T480</accession>
<reference evidence="2" key="1">
    <citation type="submission" date="2020-04" db="EMBL/GenBank/DDBJ databases">
        <title>Hybrid Assembly of Korean Phytophthora infestans isolates.</title>
        <authorList>
            <person name="Prokchorchik M."/>
            <person name="Lee Y."/>
            <person name="Seo J."/>
            <person name="Cho J.-H."/>
            <person name="Park Y.-E."/>
            <person name="Jang D.-C."/>
            <person name="Im J.-S."/>
            <person name="Choi J.-G."/>
            <person name="Park H.-J."/>
            <person name="Lee G.-B."/>
            <person name="Lee Y.-G."/>
            <person name="Hong S.-Y."/>
            <person name="Cho K."/>
            <person name="Sohn K.H."/>
        </authorList>
    </citation>
    <scope>NUCLEOTIDE SEQUENCE</scope>
    <source>
        <strain evidence="2">KR_1_A1</strain>
    </source>
</reference>
<proteinExistence type="predicted"/>
<evidence type="ECO:0000313" key="3">
    <source>
        <dbReference type="Proteomes" id="UP000602510"/>
    </source>
</evidence>
<name>A0A833T480_PHYIN</name>
<dbReference type="AlphaFoldDB" id="A0A833T480"/>
<dbReference type="EMBL" id="WSZM01000183">
    <property type="protein sequence ID" value="KAF4039075.1"/>
    <property type="molecule type" value="Genomic_DNA"/>
</dbReference>
<comment type="caution">
    <text evidence="2">The sequence shown here is derived from an EMBL/GenBank/DDBJ whole genome shotgun (WGS) entry which is preliminary data.</text>
</comment>
<organism evidence="2 3">
    <name type="scientific">Phytophthora infestans</name>
    <name type="common">Potato late blight agent</name>
    <name type="synonym">Botrytis infestans</name>
    <dbReference type="NCBI Taxonomy" id="4787"/>
    <lineage>
        <taxon>Eukaryota</taxon>
        <taxon>Sar</taxon>
        <taxon>Stramenopiles</taxon>
        <taxon>Oomycota</taxon>
        <taxon>Peronosporomycetes</taxon>
        <taxon>Peronosporales</taxon>
        <taxon>Peronosporaceae</taxon>
        <taxon>Phytophthora</taxon>
    </lineage>
</organism>
<dbReference type="Proteomes" id="UP000602510">
    <property type="component" value="Unassembled WGS sequence"/>
</dbReference>
<feature type="region of interest" description="Disordered" evidence="1">
    <location>
        <begin position="1"/>
        <end position="174"/>
    </location>
</feature>
<keyword evidence="3" id="KW-1185">Reference proteome</keyword>
<protein>
    <submittedName>
        <fullName evidence="2">Uncharacterized protein</fullName>
    </submittedName>
</protein>
<feature type="region of interest" description="Disordered" evidence="1">
    <location>
        <begin position="255"/>
        <end position="295"/>
    </location>
</feature>
<evidence type="ECO:0000256" key="1">
    <source>
        <dbReference type="SAM" id="MobiDB-lite"/>
    </source>
</evidence>
<feature type="compositionally biased region" description="Low complexity" evidence="1">
    <location>
        <begin position="134"/>
        <end position="166"/>
    </location>
</feature>
<feature type="compositionally biased region" description="Acidic residues" evidence="1">
    <location>
        <begin position="263"/>
        <end position="283"/>
    </location>
</feature>
<gene>
    <name evidence="2" type="ORF">GN244_ATG08822</name>
</gene>
<sequence length="295" mass="31961">METDAAGLKRPATQTAPGKRRATPTAQQDQDDEDDDGHGEQSRGRAPPRKRVRFTARAAVDPNADTIASRTRARQRRGPYTDAVPSVGDETNAAAASRTTHTPEDASGVSAEQPATSGRVRGQADVPAHGGLRPGPDTTTSGDDGGTRHTATAAADAPARGRAVGPPDEEDEEPTIYVFAGRGRRGVDSLVSTRPRLSRWRPDDVVVERRRGRYRTRTGRYILEFEVERLGDRLDPDGPQKLWINQADYEALWRQGRVHTGADEDSDDSDQDQEGDDSEDDSDGAGNAIPREPAH</sequence>
<evidence type="ECO:0000313" key="2">
    <source>
        <dbReference type="EMBL" id="KAF4039075.1"/>
    </source>
</evidence>